<dbReference type="InterPro" id="IPR000639">
    <property type="entry name" value="Epox_hydrolase-like"/>
</dbReference>
<keyword evidence="4" id="KW-1185">Reference proteome</keyword>
<dbReference type="RefSeq" id="WP_379794356.1">
    <property type="nucleotide sequence ID" value="NZ_JBHLUD010000011.1"/>
</dbReference>
<dbReference type="Proteomes" id="UP001589810">
    <property type="component" value="Unassembled WGS sequence"/>
</dbReference>
<accession>A0ABV6N055</accession>
<reference evidence="3 4" key="1">
    <citation type="submission" date="2024-09" db="EMBL/GenBank/DDBJ databases">
        <authorList>
            <person name="Sun Q."/>
            <person name="Mori K."/>
        </authorList>
    </citation>
    <scope>NUCLEOTIDE SEQUENCE [LARGE SCALE GENOMIC DNA]</scope>
    <source>
        <strain evidence="3 4">TBRC 1432</strain>
    </source>
</reference>
<evidence type="ECO:0000313" key="4">
    <source>
        <dbReference type="Proteomes" id="UP001589810"/>
    </source>
</evidence>
<dbReference type="PANTHER" id="PTHR43798:SF31">
    <property type="entry name" value="AB HYDROLASE SUPERFAMILY PROTEIN YCLE"/>
    <property type="match status" value="1"/>
</dbReference>
<dbReference type="EMBL" id="JBHLUD010000011">
    <property type="protein sequence ID" value="MFC0545914.1"/>
    <property type="molecule type" value="Genomic_DNA"/>
</dbReference>
<gene>
    <name evidence="3" type="ORF">ACFFH7_30665</name>
</gene>
<proteinExistence type="predicted"/>
<sequence>MTSVHLDPGRGLTEKFVVLPDGRRLRAVTAGEGDGPLVVFEAGMSAPAASWVHTQRQVGARTRTLSYDRAGYGGSDPDPRDRTLERIADDLTGLLDAIGETRPVVLVGHSWGGPIIRLFAERHPRRVAGLVFVDATVAEIMSDRTARTASRAFAILALLARLGGRRLVMKLTVPHVSPDIAPSDMDIILRDYACVSGMRTSRREATQIVAALPTMQRLQAAGTPSVPTICLQAGRIDRGMKTARPLFNQVAADLMAAVPHGRFVVVPEAGHLIPQENPAVVRDAVLEIIDAVAVTP</sequence>
<dbReference type="Gene3D" id="3.40.50.1820">
    <property type="entry name" value="alpha/beta hydrolase"/>
    <property type="match status" value="1"/>
</dbReference>
<dbReference type="GO" id="GO:0016787">
    <property type="term" value="F:hydrolase activity"/>
    <property type="evidence" value="ECO:0007669"/>
    <property type="project" value="UniProtKB-KW"/>
</dbReference>
<dbReference type="InterPro" id="IPR029058">
    <property type="entry name" value="AB_hydrolase_fold"/>
</dbReference>
<dbReference type="InterPro" id="IPR050266">
    <property type="entry name" value="AB_hydrolase_sf"/>
</dbReference>
<dbReference type="SUPFAM" id="SSF53474">
    <property type="entry name" value="alpha/beta-Hydrolases"/>
    <property type="match status" value="1"/>
</dbReference>
<dbReference type="InterPro" id="IPR000073">
    <property type="entry name" value="AB_hydrolase_1"/>
</dbReference>
<dbReference type="PANTHER" id="PTHR43798">
    <property type="entry name" value="MONOACYLGLYCEROL LIPASE"/>
    <property type="match status" value="1"/>
</dbReference>
<evidence type="ECO:0000259" key="2">
    <source>
        <dbReference type="Pfam" id="PF12697"/>
    </source>
</evidence>
<comment type="caution">
    <text evidence="3">The sequence shown here is derived from an EMBL/GenBank/DDBJ whole genome shotgun (WGS) entry which is preliminary data.</text>
</comment>
<organism evidence="3 4">
    <name type="scientific">Kutzneria chonburiensis</name>
    <dbReference type="NCBI Taxonomy" id="1483604"/>
    <lineage>
        <taxon>Bacteria</taxon>
        <taxon>Bacillati</taxon>
        <taxon>Actinomycetota</taxon>
        <taxon>Actinomycetes</taxon>
        <taxon>Pseudonocardiales</taxon>
        <taxon>Pseudonocardiaceae</taxon>
        <taxon>Kutzneria</taxon>
    </lineage>
</organism>
<dbReference type="Pfam" id="PF12697">
    <property type="entry name" value="Abhydrolase_6"/>
    <property type="match status" value="1"/>
</dbReference>
<name>A0ABV6N055_9PSEU</name>
<dbReference type="PRINTS" id="PR00412">
    <property type="entry name" value="EPOXHYDRLASE"/>
</dbReference>
<feature type="domain" description="AB hydrolase-1" evidence="2">
    <location>
        <begin position="38"/>
        <end position="284"/>
    </location>
</feature>
<evidence type="ECO:0000256" key="1">
    <source>
        <dbReference type="ARBA" id="ARBA00022801"/>
    </source>
</evidence>
<dbReference type="PRINTS" id="PR00111">
    <property type="entry name" value="ABHYDROLASE"/>
</dbReference>
<keyword evidence="1 3" id="KW-0378">Hydrolase</keyword>
<evidence type="ECO:0000313" key="3">
    <source>
        <dbReference type="EMBL" id="MFC0545914.1"/>
    </source>
</evidence>
<protein>
    <submittedName>
        <fullName evidence="3">Alpha/beta fold hydrolase</fullName>
    </submittedName>
</protein>